<evidence type="ECO:0000256" key="2">
    <source>
        <dbReference type="ARBA" id="ARBA00022679"/>
    </source>
</evidence>
<sequence>MPQEVDNIKTPVTWVGNKTSILPIIYQVIPLEYYRYVEPFGGSGAVMLGKSKPDKFEVYNDYNQDLVNLFHCIKERPMAFLKELGFYPLNSRDDFNVLKDFFKHKNFRNDFIDEETELTKIMLPKPQAKEIIELFSKSATDYDIRRAVMFLKLLRYSYSSSGKSFACQPFSIRSLFRLIEDVSVRMSNVVIENQDFQTLINHYDRKDTFFYCDPPYIKTEHFYSCGFNWDDHLRLRDTLFGIKGKFLLSYNDCEESRNLYKGCYFLRFTRVHSMAQKYKPGEEFHEIIISNYDMRERERSKPYQLNFFDTNQTREVNKIIKENVVYHGK</sequence>
<dbReference type="PIRSF" id="PIRSF000398">
    <property type="entry name" value="M_m6A_EcoRV"/>
    <property type="match status" value="1"/>
</dbReference>
<dbReference type="Pfam" id="PF02086">
    <property type="entry name" value="MethyltransfD12"/>
    <property type="match status" value="1"/>
</dbReference>
<dbReference type="Proteomes" id="UP001490816">
    <property type="component" value="Unassembled WGS sequence"/>
</dbReference>
<accession>A0ABV1FBA6</accession>
<dbReference type="PANTHER" id="PTHR30481">
    <property type="entry name" value="DNA ADENINE METHYLASE"/>
    <property type="match status" value="1"/>
</dbReference>
<organism evidence="4 5">
    <name type="scientific">Ruminococcoides intestinale</name>
    <dbReference type="NCBI Taxonomy" id="3133162"/>
    <lineage>
        <taxon>Bacteria</taxon>
        <taxon>Bacillati</taxon>
        <taxon>Bacillota</taxon>
        <taxon>Clostridia</taxon>
        <taxon>Eubacteriales</taxon>
        <taxon>Oscillospiraceae</taxon>
        <taxon>Ruminococcoides</taxon>
    </lineage>
</organism>
<comment type="caution">
    <text evidence="4">The sequence shown here is derived from an EMBL/GenBank/DDBJ whole genome shotgun (WGS) entry which is preliminary data.</text>
</comment>
<dbReference type="GO" id="GO:0008168">
    <property type="term" value="F:methyltransferase activity"/>
    <property type="evidence" value="ECO:0007669"/>
    <property type="project" value="UniProtKB-KW"/>
</dbReference>
<gene>
    <name evidence="4" type="ORF">WMO39_10020</name>
</gene>
<keyword evidence="2" id="KW-0808">Transferase</keyword>
<dbReference type="PRINTS" id="PR00505">
    <property type="entry name" value="D12N6MTFRASE"/>
</dbReference>
<dbReference type="EMBL" id="JBBMEZ010000032">
    <property type="protein sequence ID" value="MEQ2470656.1"/>
    <property type="molecule type" value="Genomic_DNA"/>
</dbReference>
<dbReference type="InterPro" id="IPR012263">
    <property type="entry name" value="M_m6A_EcoRV"/>
</dbReference>
<evidence type="ECO:0000313" key="5">
    <source>
        <dbReference type="Proteomes" id="UP001490816"/>
    </source>
</evidence>
<dbReference type="Gene3D" id="3.40.50.150">
    <property type="entry name" value="Vaccinia Virus protein VP39"/>
    <property type="match status" value="2"/>
</dbReference>
<evidence type="ECO:0000256" key="1">
    <source>
        <dbReference type="ARBA" id="ARBA00022603"/>
    </source>
</evidence>
<name>A0ABV1FBA6_9FIRM</name>
<keyword evidence="1 4" id="KW-0489">Methyltransferase</keyword>
<evidence type="ECO:0000256" key="3">
    <source>
        <dbReference type="ARBA" id="ARBA00022691"/>
    </source>
</evidence>
<reference evidence="4 5" key="1">
    <citation type="submission" date="2024-03" db="EMBL/GenBank/DDBJ databases">
        <title>Human intestinal bacterial collection.</title>
        <authorList>
            <person name="Pauvert C."/>
            <person name="Hitch T.C.A."/>
            <person name="Clavel T."/>
        </authorList>
    </citation>
    <scope>NUCLEOTIDE SEQUENCE [LARGE SCALE GENOMIC DNA]</scope>
    <source>
        <strain evidence="4 5">CLA-JM-H38</strain>
    </source>
</reference>
<dbReference type="SUPFAM" id="SSF53335">
    <property type="entry name" value="S-adenosyl-L-methionine-dependent methyltransferases"/>
    <property type="match status" value="1"/>
</dbReference>
<dbReference type="InterPro" id="IPR029063">
    <property type="entry name" value="SAM-dependent_MTases_sf"/>
</dbReference>
<dbReference type="GO" id="GO:0032259">
    <property type="term" value="P:methylation"/>
    <property type="evidence" value="ECO:0007669"/>
    <property type="project" value="UniProtKB-KW"/>
</dbReference>
<dbReference type="RefSeq" id="WP_242995038.1">
    <property type="nucleotide sequence ID" value="NZ_JBBMEZ010000032.1"/>
</dbReference>
<dbReference type="InterPro" id="IPR012327">
    <property type="entry name" value="MeTrfase_D12"/>
</dbReference>
<keyword evidence="3" id="KW-0949">S-adenosyl-L-methionine</keyword>
<protein>
    <submittedName>
        <fullName evidence="4">DNA adenine methylase</fullName>
    </submittedName>
</protein>
<proteinExistence type="predicted"/>
<evidence type="ECO:0000313" key="4">
    <source>
        <dbReference type="EMBL" id="MEQ2470656.1"/>
    </source>
</evidence>
<keyword evidence="5" id="KW-1185">Reference proteome</keyword>